<reference evidence="3 4" key="1">
    <citation type="submission" date="2023-03" db="EMBL/GenBank/DDBJ databases">
        <title>Genome insight into feeding habits of ladybird beetles.</title>
        <authorList>
            <person name="Li H.-S."/>
            <person name="Huang Y.-H."/>
            <person name="Pang H."/>
        </authorList>
    </citation>
    <scope>NUCLEOTIDE SEQUENCE [LARGE SCALE GENOMIC DNA]</scope>
    <source>
        <strain evidence="3">SYSU_2023b</strain>
        <tissue evidence="3">Whole body</tissue>
    </source>
</reference>
<evidence type="ECO:0000313" key="3">
    <source>
        <dbReference type="EMBL" id="KAK9886527.1"/>
    </source>
</evidence>
<dbReference type="InterPro" id="IPR036259">
    <property type="entry name" value="MFS_trans_sf"/>
</dbReference>
<dbReference type="AlphaFoldDB" id="A0AAW1USS1"/>
<evidence type="ECO:0008006" key="5">
    <source>
        <dbReference type="Google" id="ProtNLM"/>
    </source>
</evidence>
<feature type="transmembrane region" description="Helical" evidence="2">
    <location>
        <begin position="492"/>
        <end position="512"/>
    </location>
</feature>
<evidence type="ECO:0000256" key="2">
    <source>
        <dbReference type="SAM" id="Phobius"/>
    </source>
</evidence>
<dbReference type="Proteomes" id="UP001431783">
    <property type="component" value="Unassembled WGS sequence"/>
</dbReference>
<keyword evidence="4" id="KW-1185">Reference proteome</keyword>
<keyword evidence="2" id="KW-0812">Transmembrane</keyword>
<keyword evidence="2" id="KW-0472">Membrane</keyword>
<feature type="transmembrane region" description="Helical" evidence="2">
    <location>
        <begin position="610"/>
        <end position="629"/>
    </location>
</feature>
<dbReference type="GO" id="GO:0005886">
    <property type="term" value="C:plasma membrane"/>
    <property type="evidence" value="ECO:0007669"/>
    <property type="project" value="TreeGrafter"/>
</dbReference>
<feature type="transmembrane region" description="Helical" evidence="2">
    <location>
        <begin position="139"/>
        <end position="163"/>
    </location>
</feature>
<comment type="caution">
    <text evidence="3">The sequence shown here is derived from an EMBL/GenBank/DDBJ whole genome shotgun (WGS) entry which is preliminary data.</text>
</comment>
<feature type="transmembrane region" description="Helical" evidence="2">
    <location>
        <begin position="546"/>
        <end position="571"/>
    </location>
</feature>
<feature type="transmembrane region" description="Helical" evidence="2">
    <location>
        <begin position="298"/>
        <end position="318"/>
    </location>
</feature>
<feature type="transmembrane region" description="Helical" evidence="2">
    <location>
        <begin position="519"/>
        <end position="540"/>
    </location>
</feature>
<dbReference type="GO" id="GO:0006937">
    <property type="term" value="P:regulation of muscle contraction"/>
    <property type="evidence" value="ECO:0007669"/>
    <property type="project" value="TreeGrafter"/>
</dbReference>
<feature type="transmembrane region" description="Helical" evidence="2">
    <location>
        <begin position="453"/>
        <end position="472"/>
    </location>
</feature>
<dbReference type="GO" id="GO:0043266">
    <property type="term" value="P:regulation of potassium ion transport"/>
    <property type="evidence" value="ECO:0007669"/>
    <property type="project" value="TreeGrafter"/>
</dbReference>
<dbReference type="Gene3D" id="1.20.1250.20">
    <property type="entry name" value="MFS general substrate transporter like domains"/>
    <property type="match status" value="1"/>
</dbReference>
<keyword evidence="2" id="KW-1133">Transmembrane helix</keyword>
<name>A0AAW1USS1_9CUCU</name>
<dbReference type="PANTHER" id="PTHR19444">
    <property type="entry name" value="UNC-93 RELATED"/>
    <property type="match status" value="1"/>
</dbReference>
<feature type="transmembrane region" description="Helical" evidence="2">
    <location>
        <begin position="215"/>
        <end position="238"/>
    </location>
</feature>
<dbReference type="PANTHER" id="PTHR19444:SF11">
    <property type="entry name" value="UNC93-LIKE PROTEIN"/>
    <property type="match status" value="1"/>
</dbReference>
<protein>
    <recommendedName>
        <fullName evidence="5">UNC93-like protein</fullName>
    </recommendedName>
</protein>
<organism evidence="3 4">
    <name type="scientific">Henosepilachna vigintioctopunctata</name>
    <dbReference type="NCBI Taxonomy" id="420089"/>
    <lineage>
        <taxon>Eukaryota</taxon>
        <taxon>Metazoa</taxon>
        <taxon>Ecdysozoa</taxon>
        <taxon>Arthropoda</taxon>
        <taxon>Hexapoda</taxon>
        <taxon>Insecta</taxon>
        <taxon>Pterygota</taxon>
        <taxon>Neoptera</taxon>
        <taxon>Endopterygota</taxon>
        <taxon>Coleoptera</taxon>
        <taxon>Polyphaga</taxon>
        <taxon>Cucujiformia</taxon>
        <taxon>Coccinelloidea</taxon>
        <taxon>Coccinellidae</taxon>
        <taxon>Epilachninae</taxon>
        <taxon>Epilachnini</taxon>
        <taxon>Henosepilachna</taxon>
    </lineage>
</organism>
<feature type="transmembrane region" description="Helical" evidence="2">
    <location>
        <begin position="409"/>
        <end position="432"/>
    </location>
</feature>
<feature type="transmembrane region" description="Helical" evidence="2">
    <location>
        <begin position="244"/>
        <end position="263"/>
    </location>
</feature>
<feature type="transmembrane region" description="Helical" evidence="2">
    <location>
        <begin position="183"/>
        <end position="203"/>
    </location>
</feature>
<dbReference type="GO" id="GO:0015459">
    <property type="term" value="F:potassium channel regulator activity"/>
    <property type="evidence" value="ECO:0007669"/>
    <property type="project" value="TreeGrafter"/>
</dbReference>
<evidence type="ECO:0000256" key="1">
    <source>
        <dbReference type="ARBA" id="ARBA00009172"/>
    </source>
</evidence>
<dbReference type="EMBL" id="JARQZJ010000100">
    <property type="protein sequence ID" value="KAK9886527.1"/>
    <property type="molecule type" value="Genomic_DNA"/>
</dbReference>
<sequence length="643" mass="71662">MGSLPNLHELGKEAVYPGYKPTAALGHLCGGQGGYILSEHERNKILYRHSAHSKVAKTRSYGNEPNKIIIDDATLEHMAGYSPISNRSVRQFHQIKRKDSLSSSIGATSVRKLLAVVRNGPSQSNRTIHKATEPSKQNLIANLIILCVSHLAITATYLPYMALQSSLSIWSMPDDVLPLNINVGSLLLAVGHFCAGIVCLLVVPLNRRMSSNTLLCISYFCLTVTYTLNFYPVLYLMIPSSLMLGISLGLMLNCHISCLMAIATKLMNIYRFLDEDDDVKNIRYTCLIRRIARAFKGAHDFGLIIGSVISALIIFWTIGNSNTDKLNGNITSSCPNNLTSTNCSTSESEDMSLYEYSSFLNDIFESVEGTRLCGSQACPTSFPLNFNYSVTGQFFSVLPITTAQSLNGFFVFLSGAATILIVIGMDTLNLHTSRDGVEKPPIMRSVREAFRDSRTQFIAPMMFFIGLEQAFIYSDFGKYYVVCTLGAQRLNFVYLAMGSLQSIAACTLSMLLRSIRRYYIVGVGFTFHSCLMLVLILWKPMEDDPALFFVISAAWGVCNAIWEMLSFTLLTNQYATDRWEAPFAVTSFYRLCGIGVAFTFHGLLCNYLKLYGLSFFMVVAVITFTYLDIRLENIKKFKNISRL</sequence>
<dbReference type="GO" id="GO:0055120">
    <property type="term" value="C:striated muscle dense body"/>
    <property type="evidence" value="ECO:0007669"/>
    <property type="project" value="TreeGrafter"/>
</dbReference>
<feature type="transmembrane region" description="Helical" evidence="2">
    <location>
        <begin position="583"/>
        <end position="604"/>
    </location>
</feature>
<dbReference type="InterPro" id="IPR051951">
    <property type="entry name" value="UNC-93_regulatory"/>
</dbReference>
<dbReference type="SUPFAM" id="SSF103473">
    <property type="entry name" value="MFS general substrate transporter"/>
    <property type="match status" value="1"/>
</dbReference>
<evidence type="ECO:0000313" key="4">
    <source>
        <dbReference type="Proteomes" id="UP001431783"/>
    </source>
</evidence>
<gene>
    <name evidence="3" type="ORF">WA026_016804</name>
</gene>
<proteinExistence type="inferred from homology"/>
<comment type="similarity">
    <text evidence="1">Belongs to the unc-93 family.</text>
</comment>
<accession>A0AAW1USS1</accession>